<dbReference type="InterPro" id="IPR017575">
    <property type="entry name" value="CRISPR-assoc_helicase_Cas3"/>
</dbReference>
<evidence type="ECO:0000256" key="1">
    <source>
        <dbReference type="ARBA" id="ARBA00022741"/>
    </source>
</evidence>
<dbReference type="GO" id="GO:0006289">
    <property type="term" value="P:nucleotide-excision repair"/>
    <property type="evidence" value="ECO:0007669"/>
    <property type="project" value="TreeGrafter"/>
</dbReference>
<dbReference type="GO" id="GO:0051607">
    <property type="term" value="P:defense response to virus"/>
    <property type="evidence" value="ECO:0007669"/>
    <property type="project" value="UniProtKB-KW"/>
</dbReference>
<keyword evidence="8" id="KW-1185">Reference proteome</keyword>
<keyword evidence="4" id="KW-0067">ATP-binding</keyword>
<evidence type="ECO:0000259" key="6">
    <source>
        <dbReference type="PROSITE" id="PS51192"/>
    </source>
</evidence>
<evidence type="ECO:0000256" key="4">
    <source>
        <dbReference type="ARBA" id="ARBA00022840"/>
    </source>
</evidence>
<keyword evidence="3" id="KW-0347">Helicase</keyword>
<evidence type="ECO:0000256" key="3">
    <source>
        <dbReference type="ARBA" id="ARBA00022806"/>
    </source>
</evidence>
<dbReference type="KEGG" id="tum:CBW65_11290"/>
<dbReference type="NCBIfam" id="TIGR03158">
    <property type="entry name" value="cas3_cyano"/>
    <property type="match status" value="1"/>
</dbReference>
<dbReference type="EMBL" id="CP021434">
    <property type="protein sequence ID" value="ARU61528.1"/>
    <property type="molecule type" value="Genomic_DNA"/>
</dbReference>
<gene>
    <name evidence="7" type="ORF">CBW65_11290</name>
</gene>
<name>A0A1Y0ILZ2_9BACL</name>
<sequence length="679" mass="76608">MRVEGYQLALVESSTYDQFATGRKPYAHQARVLEEWDNEACFFITTRTGSGKTATAAFPVFAKGESAVFVYPTNALLEDQVQSLQGIGSSLGKKVLVLDGSAPYDSVSLQESDTLILVLNGDTLDHFQYVNKDVPLKTKGEAIVHLLAIDKPKIIVTNPDVLFLLSGMKYSNSAKSIGYLQSFVFTTLVVDEFHLYSGLELSHLLFLIHYLRSLNVFQRLLFLSATPSEKTSGYVEKLFNPTLVTADPGRYKVQGYREVMHPLDLQAVLTEDIVVSVMAEVKKRLNELRQQPLSSEEDPVPLVIIVNSVIQAMRIEEELVNLEISIEEIASYRGLINSKERSLMGKRIVVGTSAIEVGVDFDCSTLFFEASNASSFLQRIGRAGRHRFGKVLLFADHRISQSLTELPNEIGRSELENWVRRSYVLADDMAWFVVSKEGLLSAYCLIERGNRELEATWNLTEEQQESAKQKLLEIFQVYLGCLSDWMNKADFIQLGRQFSKQIGPWVEVLINSPSFRSGNYSVWVNSSRELWLGRSPRAGEFTADLKRVLEQGVGLEFYQVTSKKKKGHFSAKVQTFGKKKKTEVRIQLTENRKMAEVDPFDLTFVNEEGTVVSHPYLKGIPMIYITVPKRDVLHVLDWRIETWDVAGKDEIAAFGGHALLLSALFFLTNRNRNMPISHL</sequence>
<dbReference type="Pfam" id="PF00270">
    <property type="entry name" value="DEAD"/>
    <property type="match status" value="1"/>
</dbReference>
<reference evidence="8" key="1">
    <citation type="submission" date="2017-05" db="EMBL/GenBank/DDBJ databases">
        <authorList>
            <person name="Sung H."/>
        </authorList>
    </citation>
    <scope>NUCLEOTIDE SEQUENCE [LARGE SCALE GENOMIC DNA]</scope>
    <source>
        <strain evidence="8">AR23208</strain>
    </source>
</reference>
<dbReference type="Proteomes" id="UP000195437">
    <property type="component" value="Chromosome"/>
</dbReference>
<keyword evidence="2" id="KW-0378">Hydrolase</keyword>
<accession>A0A1Y0ILZ2</accession>
<dbReference type="Gene3D" id="3.40.50.300">
    <property type="entry name" value="P-loop containing nucleotide triphosphate hydrolases"/>
    <property type="match status" value="2"/>
</dbReference>
<keyword evidence="5" id="KW-0051">Antiviral defense</keyword>
<evidence type="ECO:0000256" key="2">
    <source>
        <dbReference type="ARBA" id="ARBA00022801"/>
    </source>
</evidence>
<evidence type="ECO:0000313" key="8">
    <source>
        <dbReference type="Proteomes" id="UP000195437"/>
    </source>
</evidence>
<dbReference type="Pfam" id="PF22590">
    <property type="entry name" value="Cas3-like_C_2"/>
    <property type="match status" value="1"/>
</dbReference>
<dbReference type="InterPro" id="IPR014001">
    <property type="entry name" value="Helicase_ATP-bd"/>
</dbReference>
<dbReference type="PROSITE" id="PS51192">
    <property type="entry name" value="HELICASE_ATP_BIND_1"/>
    <property type="match status" value="1"/>
</dbReference>
<dbReference type="PANTHER" id="PTHR47957:SF3">
    <property type="entry name" value="ATP-DEPENDENT HELICASE HRQ1"/>
    <property type="match status" value="1"/>
</dbReference>
<feature type="domain" description="Helicase ATP-binding" evidence="6">
    <location>
        <begin position="33"/>
        <end position="245"/>
    </location>
</feature>
<protein>
    <submittedName>
        <fullName evidence="7">Type I-D CRISPR-associated helicase Cas3</fullName>
    </submittedName>
</protein>
<dbReference type="SUPFAM" id="SSF52540">
    <property type="entry name" value="P-loop containing nucleoside triphosphate hydrolases"/>
    <property type="match status" value="1"/>
</dbReference>
<dbReference type="SMART" id="SM00490">
    <property type="entry name" value="HELICc"/>
    <property type="match status" value="1"/>
</dbReference>
<dbReference type="PANTHER" id="PTHR47957">
    <property type="entry name" value="ATP-DEPENDENT HELICASE HRQ1"/>
    <property type="match status" value="1"/>
</dbReference>
<evidence type="ECO:0000313" key="7">
    <source>
        <dbReference type="EMBL" id="ARU61528.1"/>
    </source>
</evidence>
<dbReference type="GO" id="GO:0016787">
    <property type="term" value="F:hydrolase activity"/>
    <property type="evidence" value="ECO:0007669"/>
    <property type="project" value="UniProtKB-KW"/>
</dbReference>
<dbReference type="AlphaFoldDB" id="A0A1Y0ILZ2"/>
<dbReference type="GO" id="GO:0005524">
    <property type="term" value="F:ATP binding"/>
    <property type="evidence" value="ECO:0007669"/>
    <property type="project" value="UniProtKB-KW"/>
</dbReference>
<dbReference type="InterPro" id="IPR054712">
    <property type="entry name" value="Cas3-like_dom"/>
</dbReference>
<dbReference type="RefSeq" id="WP_087456908.1">
    <property type="nucleotide sequence ID" value="NZ_CP021434.1"/>
</dbReference>
<dbReference type="GO" id="GO:0043138">
    <property type="term" value="F:3'-5' DNA helicase activity"/>
    <property type="evidence" value="ECO:0007669"/>
    <property type="project" value="TreeGrafter"/>
</dbReference>
<dbReference type="InterPro" id="IPR001650">
    <property type="entry name" value="Helicase_C-like"/>
</dbReference>
<organism evidence="7 8">
    <name type="scientific">Tumebacillus avium</name>
    <dbReference type="NCBI Taxonomy" id="1903704"/>
    <lineage>
        <taxon>Bacteria</taxon>
        <taxon>Bacillati</taxon>
        <taxon>Bacillota</taxon>
        <taxon>Bacilli</taxon>
        <taxon>Bacillales</taxon>
        <taxon>Alicyclobacillaceae</taxon>
        <taxon>Tumebacillus</taxon>
    </lineage>
</organism>
<evidence type="ECO:0000256" key="5">
    <source>
        <dbReference type="ARBA" id="ARBA00023118"/>
    </source>
</evidence>
<dbReference type="GO" id="GO:0036297">
    <property type="term" value="P:interstrand cross-link repair"/>
    <property type="evidence" value="ECO:0007669"/>
    <property type="project" value="TreeGrafter"/>
</dbReference>
<dbReference type="GO" id="GO:0003676">
    <property type="term" value="F:nucleic acid binding"/>
    <property type="evidence" value="ECO:0007669"/>
    <property type="project" value="InterPro"/>
</dbReference>
<dbReference type="InterPro" id="IPR027417">
    <property type="entry name" value="P-loop_NTPase"/>
</dbReference>
<dbReference type="OrthoDB" id="9810236at2"/>
<proteinExistence type="predicted"/>
<dbReference type="SMART" id="SM00487">
    <property type="entry name" value="DEXDc"/>
    <property type="match status" value="1"/>
</dbReference>
<dbReference type="InterPro" id="IPR011545">
    <property type="entry name" value="DEAD/DEAH_box_helicase_dom"/>
</dbReference>
<keyword evidence="1" id="KW-0547">Nucleotide-binding</keyword>